<sequence length="1026" mass="117796">MKLTQHEIYILSSLRMEYVLALPAQKKENLVDIKKPKRKNVETNNKRKVLFQHDFQRNYSEVGEGNRTTNNGNIPSDKHHKDPIISPYPQNYYWKKRDNMEGENGDEIVVEKIKFKRKRKLKGDKENIQPLILDETIEVEPLDREDDFDSVAFMGASGYKVQDKEQKKPKSENKEAKNRRKPLVEHDFQRSGNEMGTENTKTNDEKRTSKKLEEVPKVSAYFQNDYRKKEEKRKEEGDEIPNEKIKSQRKTKLKKHDPQGDNVKNVRTGSFFHGSEGKGYETAIGKIESKQKRRLEHEPQANNEEIDPKSSCSCSNIGFVENMLLADGKIKSKQKKKKIEDKLWKNDNDFETSIFDRTDLELYCNGFYNGLVDDKLQSDRKIISKEKKKKKITVEDESCENDDEAETSRFILKKRNPQAANRKKISPELGCYEYDIEFVDDKLLADGKIISKENKHKASMWEHGDDTETSKLIHKKREYERDNEVKIHPQVCGYGCEIGFVEDHKLVDGKIKSKEKKKKKMRTIEDELCDNGDGAETSIFLLKKCESQGANRKKIDPELCCYGRDIEFVDDKLLANGKIMSKEKKKKAVVYSMWEHGDDNETNKFTLKKCELEGDNEVKIHPEVCGYGCEIGFVEDHKLVDGKITSKEKKKKEKMRTIEDELCDNGDGAETSIFLLKKCESQGANRKKIGPELCCYGRDIEFVDDKLLANGKIMSKEKKKKAVVYSMWGHGDDNETNKFTLKKCELEGDNEVKIHPEVCGYGCEIGFIEDHKLVDGKIKSKEKKKKEKMRTIEDELCDSGDGAETSIFLLKKCESEGANRKKIGPELCCYGRDIEFVDDKLLANGKIMSKEKKKKAVVSSMWEHGDYNETNKKCELEGDNEVKIHPEVCGFGCEIGFVEDRKLVDGKIKSKEKKKKKKKKTVKDKCQDGSGTSKVKVKKMGPEIHKNIVQVGVKYVSPNLQIESAKINVKPLNKESIKSEPMVQESCVVSVVLSSAFRDSFEDKLKVNGNGFESISIKIKKRKSNS</sequence>
<evidence type="ECO:0000256" key="1">
    <source>
        <dbReference type="SAM" id="MobiDB-lite"/>
    </source>
</evidence>
<name>A0AAN9P2I6_PSOTE</name>
<evidence type="ECO:0000313" key="3">
    <source>
        <dbReference type="Proteomes" id="UP001386955"/>
    </source>
</evidence>
<feature type="region of interest" description="Disordered" evidence="1">
    <location>
        <begin position="60"/>
        <end position="87"/>
    </location>
</feature>
<organism evidence="2 3">
    <name type="scientific">Psophocarpus tetragonolobus</name>
    <name type="common">Winged bean</name>
    <name type="synonym">Dolichos tetragonolobus</name>
    <dbReference type="NCBI Taxonomy" id="3891"/>
    <lineage>
        <taxon>Eukaryota</taxon>
        <taxon>Viridiplantae</taxon>
        <taxon>Streptophyta</taxon>
        <taxon>Embryophyta</taxon>
        <taxon>Tracheophyta</taxon>
        <taxon>Spermatophyta</taxon>
        <taxon>Magnoliopsida</taxon>
        <taxon>eudicotyledons</taxon>
        <taxon>Gunneridae</taxon>
        <taxon>Pentapetalae</taxon>
        <taxon>rosids</taxon>
        <taxon>fabids</taxon>
        <taxon>Fabales</taxon>
        <taxon>Fabaceae</taxon>
        <taxon>Papilionoideae</taxon>
        <taxon>50 kb inversion clade</taxon>
        <taxon>NPAAA clade</taxon>
        <taxon>indigoferoid/millettioid clade</taxon>
        <taxon>Phaseoleae</taxon>
        <taxon>Psophocarpus</taxon>
    </lineage>
</organism>
<feature type="region of interest" description="Disordered" evidence="1">
    <location>
        <begin position="157"/>
        <end position="275"/>
    </location>
</feature>
<dbReference type="Proteomes" id="UP001386955">
    <property type="component" value="Unassembled WGS sequence"/>
</dbReference>
<evidence type="ECO:0000313" key="2">
    <source>
        <dbReference type="EMBL" id="KAK7380994.1"/>
    </source>
</evidence>
<keyword evidence="3" id="KW-1185">Reference proteome</keyword>
<accession>A0AAN9P2I6</accession>
<feature type="compositionally biased region" description="Basic and acidic residues" evidence="1">
    <location>
        <begin position="201"/>
        <end position="216"/>
    </location>
</feature>
<reference evidence="2 3" key="1">
    <citation type="submission" date="2024-01" db="EMBL/GenBank/DDBJ databases">
        <title>The genomes of 5 underutilized Papilionoideae crops provide insights into root nodulation and disease resistanc.</title>
        <authorList>
            <person name="Jiang F."/>
        </authorList>
    </citation>
    <scope>NUCLEOTIDE SEQUENCE [LARGE SCALE GENOMIC DNA]</scope>
    <source>
        <strain evidence="2">DUOXIRENSHENG_FW03</strain>
        <tissue evidence="2">Leaves</tissue>
    </source>
</reference>
<dbReference type="AlphaFoldDB" id="A0AAN9P2I6"/>
<feature type="compositionally biased region" description="Basic and acidic residues" evidence="1">
    <location>
        <begin position="225"/>
        <end position="246"/>
    </location>
</feature>
<feature type="compositionally biased region" description="Basic and acidic residues" evidence="1">
    <location>
        <begin position="161"/>
        <end position="189"/>
    </location>
</feature>
<dbReference type="EMBL" id="JAYMYS010000009">
    <property type="protein sequence ID" value="KAK7380994.1"/>
    <property type="molecule type" value="Genomic_DNA"/>
</dbReference>
<gene>
    <name evidence="2" type="ORF">VNO78_33515</name>
</gene>
<proteinExistence type="predicted"/>
<feature type="region of interest" description="Disordered" evidence="1">
    <location>
        <begin position="914"/>
        <end position="934"/>
    </location>
</feature>
<comment type="caution">
    <text evidence="2">The sequence shown here is derived from an EMBL/GenBank/DDBJ whole genome shotgun (WGS) entry which is preliminary data.</text>
</comment>
<protein>
    <submittedName>
        <fullName evidence="2">Uncharacterized protein</fullName>
    </submittedName>
</protein>
<feature type="compositionally biased region" description="Polar residues" evidence="1">
    <location>
        <begin position="190"/>
        <end position="200"/>
    </location>
</feature>